<sequence length="811" mass="94324">MICYICKNEFEYLQSLIVHFKVYHFLGPNSPYDCCEESCFQSFQCLSSFKRHIKSKHLNFPRTNTLPSTLPSTLPIEHQTTTKQNVTTNDTYSNHIASDDTPNKFIFQEAVSAIHLSAVKFVLSLHIKNSITFQNVLDIQELMTDLVSKPLAELLDNFVKNIVTDPLLLSSFKEISSVVSNPFKLCNTEYRLMKWLSNEKYINPLTQITINKEVTSVHHNGEVVYDEHITKGLLMPLKFQFQSFFEHGNNFKLSLERLNYLNSSETMTNFIQGDLWKNKIKNHGDKLVFPYFLYIDDLEINNPLGSHATFQAVSAIYYSFPLFENNSKLSNIFLAALIKSVDLKEYGNEQCLKNLIYELQILEDEGIVISAPGNVNVNVHFMLGLVLGDNLGLNSILEFSKSFSATYFCRFCKANKEHTKHLTQENPLLMRNIDNYNQDVAKMDVTQTGIHKKSFLNSITSFHVTQNYCVDIMHDLFEGICHYDMCHIIKYFTEVTKYFSLDTLNLRKNNFNYGPIEIGNVSPSINVNHLNNHHLKMSAREMMTFVHFFSLMVGDLVPENDEVWSFFLNLTQIIDALLSYSVCETNLIVLRNLIKNHNQQYINLFHDSLKPKHHLLTHYPTIIKQSGPPRHYWCFRFEAKHKELKLYAHATTSRRNITLTLAKKMQIKFAYQLICPKPKNVIVNKTHEIRNNKQLELIQTLVLNQQFKCYSQIDYKGTLYKTDFYVTKVTDELHLFKILLIIIFESEEYMLAVQDIKLNYLHSHFDAYVVDENCTVLKDICVYKIEDFNGPPINTVKLVNGQIMIRLKEYY</sequence>
<dbReference type="PANTHER" id="PTHR31912:SF34">
    <property type="entry name" value="NOTOCHORD-RELATED PROTEIN"/>
    <property type="match status" value="1"/>
</dbReference>
<protein>
    <recommendedName>
        <fullName evidence="1">C2H2-type domain-containing protein</fullName>
    </recommendedName>
</protein>
<evidence type="ECO:0000259" key="1">
    <source>
        <dbReference type="PROSITE" id="PS00028"/>
    </source>
</evidence>
<gene>
    <name evidence="2" type="ORF">APHIGO_LOCUS10279</name>
</gene>
<dbReference type="Proteomes" id="UP001154329">
    <property type="component" value="Chromosome 4"/>
</dbReference>
<evidence type="ECO:0000313" key="3">
    <source>
        <dbReference type="Proteomes" id="UP001154329"/>
    </source>
</evidence>
<dbReference type="PANTHER" id="PTHR31912">
    <property type="entry name" value="IP13529P"/>
    <property type="match status" value="1"/>
</dbReference>
<reference evidence="2" key="1">
    <citation type="submission" date="2022-02" db="EMBL/GenBank/DDBJ databases">
        <authorList>
            <person name="King R."/>
        </authorList>
    </citation>
    <scope>NUCLEOTIDE SEQUENCE</scope>
</reference>
<keyword evidence="3" id="KW-1185">Reference proteome</keyword>
<dbReference type="PROSITE" id="PS00028">
    <property type="entry name" value="ZINC_FINGER_C2H2_1"/>
    <property type="match status" value="2"/>
</dbReference>
<accession>A0A9P0JB10</accession>
<proteinExistence type="predicted"/>
<name>A0A9P0JB10_APHGO</name>
<feature type="domain" description="C2H2-type" evidence="1">
    <location>
        <begin position="34"/>
        <end position="57"/>
    </location>
</feature>
<dbReference type="AlphaFoldDB" id="A0A9P0JB10"/>
<organism evidence="2 3">
    <name type="scientific">Aphis gossypii</name>
    <name type="common">Cotton aphid</name>
    <dbReference type="NCBI Taxonomy" id="80765"/>
    <lineage>
        <taxon>Eukaryota</taxon>
        <taxon>Metazoa</taxon>
        <taxon>Ecdysozoa</taxon>
        <taxon>Arthropoda</taxon>
        <taxon>Hexapoda</taxon>
        <taxon>Insecta</taxon>
        <taxon>Pterygota</taxon>
        <taxon>Neoptera</taxon>
        <taxon>Paraneoptera</taxon>
        <taxon>Hemiptera</taxon>
        <taxon>Sternorrhyncha</taxon>
        <taxon>Aphidomorpha</taxon>
        <taxon>Aphidoidea</taxon>
        <taxon>Aphididae</taxon>
        <taxon>Aphidini</taxon>
        <taxon>Aphis</taxon>
        <taxon>Aphis</taxon>
    </lineage>
</organism>
<evidence type="ECO:0000313" key="2">
    <source>
        <dbReference type="EMBL" id="CAH1736560.1"/>
    </source>
</evidence>
<feature type="domain" description="C2H2-type" evidence="1">
    <location>
        <begin position="3"/>
        <end position="24"/>
    </location>
</feature>
<dbReference type="EMBL" id="OU899037">
    <property type="protein sequence ID" value="CAH1736560.1"/>
    <property type="molecule type" value="Genomic_DNA"/>
</dbReference>
<dbReference type="InterPro" id="IPR013087">
    <property type="entry name" value="Znf_C2H2_type"/>
</dbReference>
<reference evidence="2" key="2">
    <citation type="submission" date="2022-10" db="EMBL/GenBank/DDBJ databases">
        <authorList>
            <consortium name="ENA_rothamsted_submissions"/>
            <consortium name="culmorum"/>
            <person name="King R."/>
        </authorList>
    </citation>
    <scope>NUCLEOTIDE SEQUENCE</scope>
</reference>